<keyword evidence="3" id="KW-1185">Reference proteome</keyword>
<gene>
    <name evidence="2" type="ORF">ACFQO8_01925</name>
</gene>
<dbReference type="RefSeq" id="WP_214786458.1">
    <property type="nucleotide sequence ID" value="NZ_JANIEL010000007.1"/>
</dbReference>
<dbReference type="SUPFAM" id="SSF53795">
    <property type="entry name" value="PEP carboxykinase-like"/>
    <property type="match status" value="1"/>
</dbReference>
<dbReference type="InterPro" id="IPR025662">
    <property type="entry name" value="Sigma_54_int_dom_ATP-bd_1"/>
</dbReference>
<name>A0ABW2PK49_9BACL</name>
<reference evidence="3" key="1">
    <citation type="journal article" date="2019" name="Int. J. Syst. Evol. Microbiol.">
        <title>The Global Catalogue of Microorganisms (GCM) 10K type strain sequencing project: providing services to taxonomists for standard genome sequencing and annotation.</title>
        <authorList>
            <consortium name="The Broad Institute Genomics Platform"/>
            <consortium name="The Broad Institute Genome Sequencing Center for Infectious Disease"/>
            <person name="Wu L."/>
            <person name="Ma J."/>
        </authorList>
    </citation>
    <scope>NUCLEOTIDE SEQUENCE [LARGE SCALE GENOMIC DNA]</scope>
    <source>
        <strain evidence="3">CCUG 55590</strain>
    </source>
</reference>
<dbReference type="InterPro" id="IPR027417">
    <property type="entry name" value="P-loop_NTPase"/>
</dbReference>
<dbReference type="GO" id="GO:0016301">
    <property type="term" value="F:kinase activity"/>
    <property type="evidence" value="ECO:0007669"/>
    <property type="project" value="UniProtKB-KW"/>
</dbReference>
<evidence type="ECO:0000313" key="3">
    <source>
        <dbReference type="Proteomes" id="UP001596439"/>
    </source>
</evidence>
<keyword evidence="2" id="KW-0418">Kinase</keyword>
<dbReference type="Proteomes" id="UP001596439">
    <property type="component" value="Unassembled WGS sequence"/>
</dbReference>
<protein>
    <submittedName>
        <fullName evidence="2">HPr kinase/phosphorylase</fullName>
    </submittedName>
</protein>
<evidence type="ECO:0000313" key="2">
    <source>
        <dbReference type="EMBL" id="MFC7388882.1"/>
    </source>
</evidence>
<sequence length="298" mass="33972">MHHYEVFGLQVSSEIELDEVPIGVGGDVWIRKGEVHRPNQATFENDVYAIEEQLFYLHIPEVGRFQVENGQTITVDPYPDATTEQLKLYLLGSCLGCLLHQRQVVPLHGSVLDIEGHGLLITGQSGAGKSTIANAMIDRGYPFVTDDVAAIAFKEDVPYVHLAYPSQKLWEDVVTRWEIETTRGVTRQVEGRTKFSVVRQQAFAKEMVPLQFIFEVSPVQDLTDVQMCHVTGIEKIKTLLTHTYRNKLLVHLRPHESYLQQIMRIASHIHVFRIERPIGIPLEQQICDMMLEQLHVKV</sequence>
<accession>A0ABW2PK49</accession>
<dbReference type="PROSITE" id="PS00675">
    <property type="entry name" value="SIGMA54_INTERACT_1"/>
    <property type="match status" value="1"/>
</dbReference>
<dbReference type="Gene3D" id="3.40.50.300">
    <property type="entry name" value="P-loop containing nucleotide triphosphate hydrolases"/>
    <property type="match status" value="1"/>
</dbReference>
<feature type="domain" description="HPr kinase/phosphorylase C-terminal" evidence="1">
    <location>
        <begin position="106"/>
        <end position="153"/>
    </location>
</feature>
<dbReference type="Pfam" id="PF07475">
    <property type="entry name" value="Hpr_kinase_C"/>
    <property type="match status" value="1"/>
</dbReference>
<comment type="caution">
    <text evidence="2">The sequence shown here is derived from an EMBL/GenBank/DDBJ whole genome shotgun (WGS) entry which is preliminary data.</text>
</comment>
<keyword evidence="2" id="KW-0808">Transferase</keyword>
<evidence type="ECO:0000259" key="1">
    <source>
        <dbReference type="Pfam" id="PF07475"/>
    </source>
</evidence>
<proteinExistence type="predicted"/>
<dbReference type="InterPro" id="IPR011104">
    <property type="entry name" value="Hpr_kin/Pase_C"/>
</dbReference>
<dbReference type="EMBL" id="JBHTCE010000001">
    <property type="protein sequence ID" value="MFC7388882.1"/>
    <property type="molecule type" value="Genomic_DNA"/>
</dbReference>
<organism evidence="2 3">
    <name type="scientific">Exiguobacterium aestuarii</name>
    <dbReference type="NCBI Taxonomy" id="273527"/>
    <lineage>
        <taxon>Bacteria</taxon>
        <taxon>Bacillati</taxon>
        <taxon>Bacillota</taxon>
        <taxon>Bacilli</taxon>
        <taxon>Bacillales</taxon>
        <taxon>Bacillales Family XII. Incertae Sedis</taxon>
        <taxon>Exiguobacterium</taxon>
    </lineage>
</organism>